<dbReference type="InterPro" id="IPR052701">
    <property type="entry name" value="GAG_Ulvan_Degrading_Sulfatases"/>
</dbReference>
<feature type="chain" id="PRO_5031090519" evidence="1">
    <location>
        <begin position="24"/>
        <end position="390"/>
    </location>
</feature>
<evidence type="ECO:0000313" key="4">
    <source>
        <dbReference type="Proteomes" id="UP000547674"/>
    </source>
</evidence>
<comment type="caution">
    <text evidence="3">The sequence shown here is derived from an EMBL/GenBank/DDBJ whole genome shotgun (WGS) entry which is preliminary data.</text>
</comment>
<dbReference type="Gene3D" id="3.40.720.10">
    <property type="entry name" value="Alkaline Phosphatase, subunit A"/>
    <property type="match status" value="1"/>
</dbReference>
<dbReference type="InterPro" id="IPR000917">
    <property type="entry name" value="Sulfatase_N"/>
</dbReference>
<feature type="non-terminal residue" evidence="3">
    <location>
        <position position="390"/>
    </location>
</feature>
<dbReference type="EMBL" id="JABDJR010000515">
    <property type="protein sequence ID" value="NNF07648.1"/>
    <property type="molecule type" value="Genomic_DNA"/>
</dbReference>
<evidence type="ECO:0000259" key="2">
    <source>
        <dbReference type="Pfam" id="PF00884"/>
    </source>
</evidence>
<accession>A0A7Y2EG91</accession>
<feature type="domain" description="Sulfatase N-terminal" evidence="2">
    <location>
        <begin position="31"/>
        <end position="344"/>
    </location>
</feature>
<proteinExistence type="predicted"/>
<dbReference type="AlphaFoldDB" id="A0A7Y2EG91"/>
<dbReference type="PROSITE" id="PS51257">
    <property type="entry name" value="PROKAR_LIPOPROTEIN"/>
    <property type="match status" value="1"/>
</dbReference>
<dbReference type="PANTHER" id="PTHR43751">
    <property type="entry name" value="SULFATASE"/>
    <property type="match status" value="1"/>
</dbReference>
<feature type="signal peptide" evidence="1">
    <location>
        <begin position="1"/>
        <end position="23"/>
    </location>
</feature>
<gene>
    <name evidence="3" type="ORF">HKN21_12875</name>
</gene>
<dbReference type="Pfam" id="PF00884">
    <property type="entry name" value="Sulfatase"/>
    <property type="match status" value="1"/>
</dbReference>
<dbReference type="CDD" id="cd16148">
    <property type="entry name" value="sulfatase_like"/>
    <property type="match status" value="1"/>
</dbReference>
<dbReference type="PANTHER" id="PTHR43751:SF3">
    <property type="entry name" value="SULFATASE N-TERMINAL DOMAIN-CONTAINING PROTEIN"/>
    <property type="match status" value="1"/>
</dbReference>
<evidence type="ECO:0000313" key="3">
    <source>
        <dbReference type="EMBL" id="NNF07648.1"/>
    </source>
</evidence>
<evidence type="ECO:0000256" key="1">
    <source>
        <dbReference type="SAM" id="SignalP"/>
    </source>
</evidence>
<reference evidence="3 4" key="1">
    <citation type="submission" date="2020-03" db="EMBL/GenBank/DDBJ databases">
        <title>Metabolic flexibility allows generalist bacteria to become dominant in a frequently disturbed ecosystem.</title>
        <authorList>
            <person name="Chen Y.-J."/>
            <person name="Leung P.M."/>
            <person name="Bay S.K."/>
            <person name="Hugenholtz P."/>
            <person name="Kessler A.J."/>
            <person name="Shelley G."/>
            <person name="Waite D.W."/>
            <person name="Cook P.L."/>
            <person name="Greening C."/>
        </authorList>
    </citation>
    <scope>NUCLEOTIDE SEQUENCE [LARGE SCALE GENOMIC DNA]</scope>
    <source>
        <strain evidence="3">SS_bin_28</strain>
    </source>
</reference>
<dbReference type="InterPro" id="IPR017850">
    <property type="entry name" value="Alkaline_phosphatase_core_sf"/>
</dbReference>
<organism evidence="3 4">
    <name type="scientific">Eiseniibacteriota bacterium</name>
    <dbReference type="NCBI Taxonomy" id="2212470"/>
    <lineage>
        <taxon>Bacteria</taxon>
        <taxon>Candidatus Eiseniibacteriota</taxon>
    </lineage>
</organism>
<sequence length="390" mass="43424">MNLRRVLLSSLMFSLALSLSFFACSPSQQKPSVLFVMLDTLRLDYLGFGGYPGPVSPQLDAFAKDSHLFLRCYSQAPWTKPSVASAMTSLYPTGHGLTNHEGLMWSSGAEEQLKGVLSAEANTLAETFLGNGYETAAVVSNPWITKEYGFDQGFESWEQVVQESPAASLLDRARKWLGKRPRDRPFFMYLHLMDVHGPYNAPDSCYAQVQLPETEYNLRSVNLERVPEYLRQVPWLEDKGDHIGEWKSRYAAGVRYVDAELGRFLTELGESGDLDNMIVVIGSDHGESLAEHNFWGHGYGLYDHQIRVPLILRLPETEEQRSGVHQDIVRVVDIFPTILHYAGIPAPDGLDGANLGEALEGAGELPGVSYAHATLERPAQASICVDRYKL</sequence>
<keyword evidence="1" id="KW-0732">Signal</keyword>
<dbReference type="Proteomes" id="UP000547674">
    <property type="component" value="Unassembled WGS sequence"/>
</dbReference>
<dbReference type="SUPFAM" id="SSF53649">
    <property type="entry name" value="Alkaline phosphatase-like"/>
    <property type="match status" value="1"/>
</dbReference>
<name>A0A7Y2EG91_UNCEI</name>
<protein>
    <submittedName>
        <fullName evidence="3">Sulfatase</fullName>
    </submittedName>
</protein>